<dbReference type="PANTHER" id="PTHR21624:SF1">
    <property type="entry name" value="ALKYLGLYCEROL MONOOXYGENASE"/>
    <property type="match status" value="1"/>
</dbReference>
<feature type="transmembrane region" description="Helical" evidence="8">
    <location>
        <begin position="12"/>
        <end position="31"/>
    </location>
</feature>
<keyword evidence="5" id="KW-0443">Lipid metabolism</keyword>
<comment type="subcellular location">
    <subcellularLocation>
        <location evidence="1">Endomembrane system</location>
        <topology evidence="1">Multi-pass membrane protein</topology>
    </subcellularLocation>
</comment>
<feature type="transmembrane region" description="Helical" evidence="8">
    <location>
        <begin position="85"/>
        <end position="102"/>
    </location>
</feature>
<evidence type="ECO:0000256" key="5">
    <source>
        <dbReference type="ARBA" id="ARBA00023098"/>
    </source>
</evidence>
<feature type="region of interest" description="Disordered" evidence="7">
    <location>
        <begin position="333"/>
        <end position="369"/>
    </location>
</feature>
<evidence type="ECO:0000256" key="8">
    <source>
        <dbReference type="SAM" id="Phobius"/>
    </source>
</evidence>
<feature type="transmembrane region" description="Helical" evidence="8">
    <location>
        <begin position="114"/>
        <end position="131"/>
    </location>
</feature>
<protein>
    <recommendedName>
        <fullName evidence="9">Fatty acid hydroxylase domain-containing protein</fullName>
    </recommendedName>
</protein>
<dbReference type="InterPro" id="IPR051689">
    <property type="entry name" value="Sterol_desaturase/TMEM195"/>
</dbReference>
<evidence type="ECO:0000256" key="1">
    <source>
        <dbReference type="ARBA" id="ARBA00004127"/>
    </source>
</evidence>
<keyword evidence="11" id="KW-1185">Reference proteome</keyword>
<dbReference type="InterPro" id="IPR006694">
    <property type="entry name" value="Fatty_acid_hydroxylase"/>
</dbReference>
<reference evidence="11" key="1">
    <citation type="journal article" date="2019" name="Int. J. Syst. Evol. Microbiol.">
        <title>The Global Catalogue of Microorganisms (GCM) 10K type strain sequencing project: providing services to taxonomists for standard genome sequencing and annotation.</title>
        <authorList>
            <consortium name="The Broad Institute Genomics Platform"/>
            <consortium name="The Broad Institute Genome Sequencing Center for Infectious Disease"/>
            <person name="Wu L."/>
            <person name="Ma J."/>
        </authorList>
    </citation>
    <scope>NUCLEOTIDE SEQUENCE [LARGE SCALE GENOMIC DNA]</scope>
    <source>
        <strain evidence="11">JCM 17664</strain>
    </source>
</reference>
<feature type="domain" description="Fatty acid hydroxylase" evidence="9">
    <location>
        <begin position="118"/>
        <end position="255"/>
    </location>
</feature>
<evidence type="ECO:0000256" key="6">
    <source>
        <dbReference type="ARBA" id="ARBA00023136"/>
    </source>
</evidence>
<evidence type="ECO:0000256" key="7">
    <source>
        <dbReference type="SAM" id="MobiDB-lite"/>
    </source>
</evidence>
<evidence type="ECO:0000256" key="2">
    <source>
        <dbReference type="ARBA" id="ARBA00022692"/>
    </source>
</evidence>
<keyword evidence="6 8" id="KW-0472">Membrane</keyword>
<organism evidence="10 11">
    <name type="scientific">Compostibacter hankyongensis</name>
    <dbReference type="NCBI Taxonomy" id="1007089"/>
    <lineage>
        <taxon>Bacteria</taxon>
        <taxon>Pseudomonadati</taxon>
        <taxon>Bacteroidota</taxon>
        <taxon>Chitinophagia</taxon>
        <taxon>Chitinophagales</taxon>
        <taxon>Chitinophagaceae</taxon>
        <taxon>Compostibacter</taxon>
    </lineage>
</organism>
<keyword evidence="3 8" id="KW-1133">Transmembrane helix</keyword>
<dbReference type="PANTHER" id="PTHR21624">
    <property type="entry name" value="STEROL DESATURASE-RELATED PROTEIN"/>
    <property type="match status" value="1"/>
</dbReference>
<dbReference type="RefSeq" id="WP_344977262.1">
    <property type="nucleotide sequence ID" value="NZ_BAABFN010000002.1"/>
</dbReference>
<evidence type="ECO:0000256" key="3">
    <source>
        <dbReference type="ARBA" id="ARBA00022989"/>
    </source>
</evidence>
<evidence type="ECO:0000256" key="4">
    <source>
        <dbReference type="ARBA" id="ARBA00023002"/>
    </source>
</evidence>
<evidence type="ECO:0000259" key="9">
    <source>
        <dbReference type="Pfam" id="PF04116"/>
    </source>
</evidence>
<keyword evidence="4" id="KW-0560">Oxidoreductase</keyword>
<proteinExistence type="predicted"/>
<comment type="caution">
    <text evidence="10">The sequence shown here is derived from an EMBL/GenBank/DDBJ whole genome shotgun (WGS) entry which is preliminary data.</text>
</comment>
<gene>
    <name evidence="10" type="ORF">GCM10023143_12810</name>
</gene>
<evidence type="ECO:0000313" key="11">
    <source>
        <dbReference type="Proteomes" id="UP001501207"/>
    </source>
</evidence>
<evidence type="ECO:0000313" key="10">
    <source>
        <dbReference type="EMBL" id="GAA4306709.1"/>
    </source>
</evidence>
<feature type="transmembrane region" description="Helical" evidence="8">
    <location>
        <begin position="43"/>
        <end position="64"/>
    </location>
</feature>
<dbReference type="Pfam" id="PF04116">
    <property type="entry name" value="FA_hydroxylase"/>
    <property type="match status" value="1"/>
</dbReference>
<sequence length="369" mass="42614">MLFMVSDIFNTLYHEVIGFFGIGSLISLVRSGDYSSLLTLKGIMAFISPLFPLLLTIELLRAMVYKKFKIEDYKVPFIIYVFNRFIGRFISIAAVAFCIGLLERVAIFHTTFTWYWFIYGYIIWEFSHFNYHYWAHKIRLLWCLHSTHHAPQQMNLFVSHAHFFLEGPYADVVRTSICILLGVNPPMLFLIMFIDGVWGAFIHAGENILKDGRLGFLNRIILTPSHHRVHHARNPLYMDTNFCNLLNIWDKVFGTLVDERRDIPVEYGITREMNPNNFWDAYFGEFVALGKDIRKAPGIKNKLLYLVMPPGWSHTGDHKTSKVAREKFLHDTAVASPQPLSSTEEEYAPETPALYAAEAIPQPQPEAKL</sequence>
<dbReference type="EMBL" id="BAABFN010000002">
    <property type="protein sequence ID" value="GAA4306709.1"/>
    <property type="molecule type" value="Genomic_DNA"/>
</dbReference>
<name>A0ABP8FLS5_9BACT</name>
<dbReference type="Proteomes" id="UP001501207">
    <property type="component" value="Unassembled WGS sequence"/>
</dbReference>
<keyword evidence="2 8" id="KW-0812">Transmembrane</keyword>
<accession>A0ABP8FLS5</accession>